<accession>A0A7S5UXT0</accession>
<name>A0A7S5UXT0_9CAUD</name>
<protein>
    <submittedName>
        <fullName evidence="2">A1 protein</fullName>
    </submittedName>
</protein>
<keyword evidence="3" id="KW-1185">Reference proteome</keyword>
<evidence type="ECO:0000313" key="2">
    <source>
        <dbReference type="EMBL" id="QIG73179.1"/>
    </source>
</evidence>
<dbReference type="EMBL" id="MN988529">
    <property type="protein sequence ID" value="QIG73179.1"/>
    <property type="molecule type" value="Genomic_DNA"/>
</dbReference>
<evidence type="ECO:0000313" key="3">
    <source>
        <dbReference type="Proteomes" id="UP000639704"/>
    </source>
</evidence>
<dbReference type="Proteomes" id="UP000639704">
    <property type="component" value="Segment"/>
</dbReference>
<proteinExistence type="predicted"/>
<gene>
    <name evidence="2" type="ORF">EVC01_015</name>
</gene>
<organism evidence="2 3">
    <name type="scientific">Rhizobium phage RHph_I38</name>
    <dbReference type="NCBI Taxonomy" id="2509734"/>
    <lineage>
        <taxon>Viruses</taxon>
        <taxon>Duplodnaviria</taxon>
        <taxon>Heunggongvirae</taxon>
        <taxon>Uroviricota</taxon>
        <taxon>Caudoviricetes</taxon>
        <taxon>Autographivirales</taxon>
        <taxon>Dunnvirinae</taxon>
        <taxon>Cuernavacavirus</taxon>
        <taxon>Cuernavacavirus RHphI38</taxon>
    </lineage>
</organism>
<feature type="region of interest" description="Disordered" evidence="1">
    <location>
        <begin position="1"/>
        <end position="28"/>
    </location>
</feature>
<reference evidence="2" key="1">
    <citation type="submission" date="2020-01" db="EMBL/GenBank/DDBJ databases">
        <title>Patterns of diversity and host range of bacteriophage communities associated with bean-nodulatin bacteria.</title>
        <authorList>
            <person name="Vann Cauwenberghe J."/>
            <person name="Santamaria R.I."/>
            <person name="Bustos P."/>
            <person name="Juarez S."/>
            <person name="Gonzalez V."/>
        </authorList>
    </citation>
    <scope>NUCLEOTIDE SEQUENCE</scope>
</reference>
<sequence>MTEVVSKGAGKLPTERKPKTAGVIPSPDNFRDKAKGKRFILTCAQNNTKLHTGFWNNLLALAKHRKAQIMVSAITYNKSGFQNATKGNEAENEEQWFDERIAKYRRDDSIQIAPGLVFSAELDILPTAKDPLSGLDNYTATNSMVVPHTKVHMRSYAGLLSGQSQRFGYTTGAATLRNYIDRRAGQIASYHHVYGALYVEVDTDGRWFARQINATDEGSFFELDEYVEGAKVYPASGDYVSERFASSPERVVNLGDIHAEKMDDQSFKVAMDFLERVRPTHVAIHDLLDFEARNHHNIKDPFFRAQQHFGGMDTVEANFKHAAVILGEITRVSGAVPIVVRSNHDQAFDRWLREFDGKHDPANARFYHYHMFQRYAAIEYGEEYDSFWHALCQAAYTQSIDNRTWINIREDDSYVIHDIEFGLHGHLGPNGAKGSPKGYRQLGRKLNTGHTHSASIIDGVWTAGVLASLRMGYNKGPSSWSVSHILTHPNGKRQMITQKGDKWHA</sequence>
<evidence type="ECO:0000256" key="1">
    <source>
        <dbReference type="SAM" id="MobiDB-lite"/>
    </source>
</evidence>